<dbReference type="InterPro" id="IPR019128">
    <property type="entry name" value="Dcc1"/>
</dbReference>
<dbReference type="GO" id="GO:0031390">
    <property type="term" value="C:Ctf18 RFC-like complex"/>
    <property type="evidence" value="ECO:0007669"/>
    <property type="project" value="InterPro"/>
</dbReference>
<comment type="similarity">
    <text evidence="1">Belongs to the DCC1 family.</text>
</comment>
<dbReference type="PANTHER" id="PTHR13395:SF6">
    <property type="entry name" value="SISTER CHROMATID COHESION PROTEIN DCC1"/>
    <property type="match status" value="1"/>
</dbReference>
<proteinExistence type="inferred from homology"/>
<dbReference type="GO" id="GO:0034088">
    <property type="term" value="P:maintenance of mitotic sister chromatid cohesion"/>
    <property type="evidence" value="ECO:0007669"/>
    <property type="project" value="TreeGrafter"/>
</dbReference>
<dbReference type="GO" id="GO:0006260">
    <property type="term" value="P:DNA replication"/>
    <property type="evidence" value="ECO:0007669"/>
    <property type="project" value="UniProtKB-KW"/>
</dbReference>
<organism evidence="4">
    <name type="scientific">Fopius arisanus</name>
    <dbReference type="NCBI Taxonomy" id="64838"/>
    <lineage>
        <taxon>Eukaryota</taxon>
        <taxon>Metazoa</taxon>
        <taxon>Ecdysozoa</taxon>
        <taxon>Arthropoda</taxon>
        <taxon>Hexapoda</taxon>
        <taxon>Insecta</taxon>
        <taxon>Pterygota</taxon>
        <taxon>Neoptera</taxon>
        <taxon>Endopterygota</taxon>
        <taxon>Hymenoptera</taxon>
        <taxon>Apocrita</taxon>
        <taxon>Ichneumonoidea</taxon>
        <taxon>Braconidae</taxon>
        <taxon>Opiinae</taxon>
        <taxon>Fopius</taxon>
    </lineage>
</organism>
<name>A0A0C9RBA6_9HYME</name>
<evidence type="ECO:0000313" key="4">
    <source>
        <dbReference type="EMBL" id="JAG80189.1"/>
    </source>
</evidence>
<keyword evidence="3" id="KW-0235">DNA replication</keyword>
<dbReference type="GO" id="GO:0000785">
    <property type="term" value="C:chromatin"/>
    <property type="evidence" value="ECO:0007669"/>
    <property type="project" value="TreeGrafter"/>
</dbReference>
<evidence type="ECO:0000256" key="3">
    <source>
        <dbReference type="ARBA" id="ARBA00022705"/>
    </source>
</evidence>
<accession>A0A0C9RBA6</accession>
<evidence type="ECO:0000256" key="2">
    <source>
        <dbReference type="ARBA" id="ARBA00017682"/>
    </source>
</evidence>
<protein>
    <recommendedName>
        <fullName evidence="2">Sister chromatid cohesion protein DCC1</fullName>
    </recommendedName>
</protein>
<dbReference type="Pfam" id="PF09724">
    <property type="entry name" value="Dcc1"/>
    <property type="match status" value="1"/>
</dbReference>
<evidence type="ECO:0000256" key="1">
    <source>
        <dbReference type="ARBA" id="ARBA00007017"/>
    </source>
</evidence>
<dbReference type="EMBL" id="GBYB01010422">
    <property type="protein sequence ID" value="JAG80189.1"/>
    <property type="molecule type" value="Transcribed_RNA"/>
</dbReference>
<sequence length="433" mass="50377">MKGINTFFSFSLAEIREFILFTSLLIKFRYERSAEEVDETLKLAGLSPQKLMNSTQVLYSNLKQRPELDKNKKLILLEMDEHLVSCVKEDQDLCFKSGIDGHIVLCSDTRTYEVKEAEMSNSLILVPKLKLSEEIKKMENQGERKVERIDIERIFHTYYELRESRLKVGDLLAILSPSSFKGVEYERQIDKSSLYTWKRLRESVQMSDGELKNAFSQNLVAEIDGYYRLIAFEYEARALTLMLDFMEENSWQPDEVDKEQTFEALEELIPRPVFDLIFDRYTERSSKSKKQESAEGHSLYAYNAEKVCQLLAKVLLAASPRNAYEKFMQAWQIGAPEHLKPKEKYLNGLAVIEYNKDKGRTDIVAFPESSLSEDIHERFHQLFQVKDKWTVDEITPYISRLTTKSSNVTGLLTKYTRPSTVNGIRYYSCKHGK</sequence>
<dbReference type="PANTHER" id="PTHR13395">
    <property type="entry name" value="SISTER CHROMATID COHESION PROTEIN DCC1-RELATED"/>
    <property type="match status" value="1"/>
</dbReference>
<reference evidence="4" key="1">
    <citation type="submission" date="2015-01" db="EMBL/GenBank/DDBJ databases">
        <title>Transcriptome Assembly of Fopius arisanus.</title>
        <authorList>
            <person name="Geib S."/>
        </authorList>
    </citation>
    <scope>NUCLEOTIDE SEQUENCE</scope>
</reference>
<dbReference type="AlphaFoldDB" id="A0A0C9RBA6"/>
<gene>
    <name evidence="4" type="primary">dscc1_1</name>
    <name evidence="4" type="ORF">g.9663</name>
</gene>
<dbReference type="GO" id="GO:0000775">
    <property type="term" value="C:chromosome, centromeric region"/>
    <property type="evidence" value="ECO:0007669"/>
    <property type="project" value="TreeGrafter"/>
</dbReference>